<feature type="transmembrane region" description="Helical" evidence="1">
    <location>
        <begin position="129"/>
        <end position="147"/>
    </location>
</feature>
<proteinExistence type="predicted"/>
<feature type="transmembrane region" description="Helical" evidence="1">
    <location>
        <begin position="351"/>
        <end position="373"/>
    </location>
</feature>
<dbReference type="RefSeq" id="WP_085237980.1">
    <property type="nucleotide sequence ID" value="NZ_CP020773.1"/>
</dbReference>
<dbReference type="Proteomes" id="UP000242864">
    <property type="component" value="Chromosome"/>
</dbReference>
<feature type="transmembrane region" description="Helical" evidence="1">
    <location>
        <begin position="408"/>
        <end position="430"/>
    </location>
</feature>
<dbReference type="NCBIfam" id="NF047417">
    <property type="entry name" value="teichoic_AuxA"/>
    <property type="match status" value="1"/>
</dbReference>
<dbReference type="KEGG" id="slz:B5P37_09460"/>
<feature type="transmembrane region" description="Helical" evidence="1">
    <location>
        <begin position="314"/>
        <end position="331"/>
    </location>
</feature>
<feature type="transmembrane region" description="Helical" evidence="1">
    <location>
        <begin position="159"/>
        <end position="180"/>
    </location>
</feature>
<name>A0AAC9RPF1_9STAP</name>
<feature type="transmembrane region" description="Helical" evidence="1">
    <location>
        <begin position="72"/>
        <end position="90"/>
    </location>
</feature>
<keyword evidence="1" id="KW-0472">Membrane</keyword>
<evidence type="ECO:0000313" key="2">
    <source>
        <dbReference type="EMBL" id="ARJ51518.1"/>
    </source>
</evidence>
<dbReference type="AlphaFoldDB" id="A0AAC9RPF1"/>
<reference evidence="2 3" key="1">
    <citation type="submission" date="2017-04" db="EMBL/GenBank/DDBJ databases">
        <authorList>
            <person name="Veseli I.A."/>
            <person name="Tang C."/>
            <person name="Pombert J.-F."/>
        </authorList>
    </citation>
    <scope>NUCLEOTIDE SEQUENCE [LARGE SCALE GENOMIC DNA]</scope>
    <source>
        <strain evidence="2 3">ATCC 700373</strain>
    </source>
</reference>
<sequence length="439" mass="51728">MSLFNKYTEVIYSYIIGVLSILLSVIIFINIPLIQQFKAGKQPRTNIDNLWDFIMAFFNEIIRVMSKYIGDIPLASGMIILLFGLLMILIGRTLTNTTRFDYDISILFLLIGIIFFVLTLIFMSQVYGWTAFVFTIPFLVHIGYITYKDELNPLHRKEHYLWIIFSYGICYIMTQLALYTRIEANDVAPIDVLSINTFFVVLWLIGQMAIWNFLFLRRALPVSEEEITGETNEYSRSKKYQFTNTSKTHFKDIQHRTAEFTHDISHRTRRSIDMEKMRAKREALGKKWFAWARLEDDDIPSFLKVRPKWINRHYVMIACGVMLLFFILLEFNNRNALFMSGDWQLSQTQYVYEWVSLLLLLIIAIIFIVTSVVRMLRGKFYYLQLFMISILFFKLLTEYIVILFHGLLLSIFITPILVLMLVPAIVAFVLQLRQPVEPR</sequence>
<feature type="transmembrane region" description="Helical" evidence="1">
    <location>
        <begin position="380"/>
        <end position="402"/>
    </location>
</feature>
<feature type="transmembrane region" description="Helical" evidence="1">
    <location>
        <begin position="12"/>
        <end position="34"/>
    </location>
</feature>
<accession>A0AAC9RPF1</accession>
<organism evidence="2 3">
    <name type="scientific">Staphylococcus lutrae</name>
    <dbReference type="NCBI Taxonomy" id="155085"/>
    <lineage>
        <taxon>Bacteria</taxon>
        <taxon>Bacillati</taxon>
        <taxon>Bacillota</taxon>
        <taxon>Bacilli</taxon>
        <taxon>Bacillales</taxon>
        <taxon>Staphylococcaceae</taxon>
        <taxon>Staphylococcus</taxon>
    </lineage>
</organism>
<evidence type="ECO:0000313" key="3">
    <source>
        <dbReference type="Proteomes" id="UP000242864"/>
    </source>
</evidence>
<gene>
    <name evidence="2" type="ORF">B5P37_09460</name>
</gene>
<feature type="transmembrane region" description="Helical" evidence="1">
    <location>
        <begin position="102"/>
        <end position="123"/>
    </location>
</feature>
<evidence type="ECO:0000256" key="1">
    <source>
        <dbReference type="SAM" id="Phobius"/>
    </source>
</evidence>
<keyword evidence="3" id="KW-1185">Reference proteome</keyword>
<keyword evidence="1" id="KW-1133">Transmembrane helix</keyword>
<dbReference type="EMBL" id="CP020773">
    <property type="protein sequence ID" value="ARJ51518.1"/>
    <property type="molecule type" value="Genomic_DNA"/>
</dbReference>
<feature type="transmembrane region" description="Helical" evidence="1">
    <location>
        <begin position="192"/>
        <end position="214"/>
    </location>
</feature>
<keyword evidence="1" id="KW-0812">Transmembrane</keyword>
<protein>
    <submittedName>
        <fullName evidence="2">Uncharacterized protein</fullName>
    </submittedName>
</protein>